<name>A0A098M638_9BACL</name>
<comment type="caution">
    <text evidence="3">The sequence shown here is derived from an EMBL/GenBank/DDBJ whole genome shotgun (WGS) entry which is preliminary data.</text>
</comment>
<reference evidence="3 4" key="1">
    <citation type="submission" date="2014-08" db="EMBL/GenBank/DDBJ databases">
        <authorList>
            <person name="den Bakker H.C."/>
        </authorList>
    </citation>
    <scope>NUCLEOTIDE SEQUENCE [LARGE SCALE GENOMIC DNA]</scope>
    <source>
        <strain evidence="3 4">DSM 18334</strain>
    </source>
</reference>
<dbReference type="AlphaFoldDB" id="A0A098M638"/>
<dbReference type="Proteomes" id="UP000029734">
    <property type="component" value="Unassembled WGS sequence"/>
</dbReference>
<keyword evidence="4" id="KW-1185">Reference proteome</keyword>
<keyword evidence="2" id="KW-0812">Transmembrane</keyword>
<dbReference type="STRING" id="268407.PWYN_23145"/>
<accession>A0A098M638</accession>
<evidence type="ECO:0000256" key="1">
    <source>
        <dbReference type="SAM" id="MobiDB-lite"/>
    </source>
</evidence>
<feature type="transmembrane region" description="Helical" evidence="2">
    <location>
        <begin position="6"/>
        <end position="26"/>
    </location>
</feature>
<feature type="region of interest" description="Disordered" evidence="1">
    <location>
        <begin position="67"/>
        <end position="86"/>
    </location>
</feature>
<gene>
    <name evidence="3" type="ORF">PWYN_23145</name>
</gene>
<sequence>MMIGNILINMLFGLIGFVLTFLVTLGNNLLMTSLIRGFFGFILWFMLAFVLRWVLGFIFKESLDPNDLQSSLEEDTSEALGTTLDIRTPDEDEELKNLLKPQPGQGSGSELGFKPLQPPKLVSLKDPEELAKAVRHLKEE</sequence>
<feature type="region of interest" description="Disordered" evidence="1">
    <location>
        <begin position="97"/>
        <end position="121"/>
    </location>
</feature>
<evidence type="ECO:0000256" key="2">
    <source>
        <dbReference type="SAM" id="Phobius"/>
    </source>
</evidence>
<proteinExistence type="predicted"/>
<organism evidence="3 4">
    <name type="scientific">Paenibacillus wynnii</name>
    <dbReference type="NCBI Taxonomy" id="268407"/>
    <lineage>
        <taxon>Bacteria</taxon>
        <taxon>Bacillati</taxon>
        <taxon>Bacillota</taxon>
        <taxon>Bacilli</taxon>
        <taxon>Bacillales</taxon>
        <taxon>Paenibacillaceae</taxon>
        <taxon>Paenibacillus</taxon>
    </lineage>
</organism>
<keyword evidence="2" id="KW-0472">Membrane</keyword>
<feature type="transmembrane region" description="Helical" evidence="2">
    <location>
        <begin position="38"/>
        <end position="59"/>
    </location>
</feature>
<evidence type="ECO:0000313" key="3">
    <source>
        <dbReference type="EMBL" id="KGE17503.1"/>
    </source>
</evidence>
<evidence type="ECO:0000313" key="4">
    <source>
        <dbReference type="Proteomes" id="UP000029734"/>
    </source>
</evidence>
<dbReference type="EMBL" id="JQCR01000003">
    <property type="protein sequence ID" value="KGE17503.1"/>
    <property type="molecule type" value="Genomic_DNA"/>
</dbReference>
<keyword evidence="2" id="KW-1133">Transmembrane helix</keyword>
<dbReference type="OrthoDB" id="2476549at2"/>
<dbReference type="eggNOG" id="ENOG5033AV1">
    <property type="taxonomic scope" value="Bacteria"/>
</dbReference>
<protein>
    <submittedName>
        <fullName evidence="3">Uncharacterized protein</fullName>
    </submittedName>
</protein>
<reference evidence="3 4" key="2">
    <citation type="submission" date="2014-10" db="EMBL/GenBank/DDBJ databases">
        <title>Comparative genomics of the Paenibacillus odorifer group.</title>
        <authorList>
            <person name="Tsai Y.-C."/>
            <person name="Martin N."/>
            <person name="Korlach J."/>
            <person name="Wiedmann M."/>
        </authorList>
    </citation>
    <scope>NUCLEOTIDE SEQUENCE [LARGE SCALE GENOMIC DNA]</scope>
    <source>
        <strain evidence="3 4">DSM 18334</strain>
    </source>
</reference>